<dbReference type="Pfam" id="PF00126">
    <property type="entry name" value="HTH_1"/>
    <property type="match status" value="1"/>
</dbReference>
<accession>A0A5D6W6L6</accession>
<dbReference type="GO" id="GO:0005829">
    <property type="term" value="C:cytosol"/>
    <property type="evidence" value="ECO:0007669"/>
    <property type="project" value="TreeGrafter"/>
</dbReference>
<dbReference type="RefSeq" id="WP_149171548.1">
    <property type="nucleotide sequence ID" value="NZ_VTOY01000005.1"/>
</dbReference>
<keyword evidence="3" id="KW-0238">DNA-binding</keyword>
<proteinExistence type="inferred from homology"/>
<evidence type="ECO:0000256" key="2">
    <source>
        <dbReference type="ARBA" id="ARBA00023015"/>
    </source>
</evidence>
<evidence type="ECO:0000256" key="4">
    <source>
        <dbReference type="ARBA" id="ARBA00023163"/>
    </source>
</evidence>
<reference evidence="6 7" key="1">
    <citation type="submission" date="2019-08" db="EMBL/GenBank/DDBJ databases">
        <title>Selenomonas sp. mPRGC5 and Selenomonas sp. mPRGC8 isolated from ruminal fluid of dairy goat (Capra hircus).</title>
        <authorList>
            <person name="Poothong S."/>
            <person name="Nuengjamnong C."/>
            <person name="Tanasupawat S."/>
        </authorList>
    </citation>
    <scope>NUCLEOTIDE SEQUENCE [LARGE SCALE GENOMIC DNA]</scope>
    <source>
        <strain evidence="7">mPRGC5</strain>
    </source>
</reference>
<dbReference type="InterPro" id="IPR036390">
    <property type="entry name" value="WH_DNA-bd_sf"/>
</dbReference>
<sequence length="295" mass="33376">MELTQLKYFQALARHKNFTQAAKSILVSQSALSRSIAKLEQELGTTLLSRHGKETELTEAGEKFLFHVDRVLREMEVARQEIKMDNGGEGTVSVSFLHSLGDTYLPLILSRFHARYPHVGIKLNQQNSAVMSEEIMEGDTDICLCSMLNGDDIAWMYLWSEELFLVVPDSHPLAQRETVRLEEIDGEPFITLKTEYNLRQQVNQLLDLAESQPQVIFEGDEVHNLISLVAAKLGVSLLPHIPCTEQMGVSYIPVSFPACKRAVGIAWNTRRPLTPAAICFQQFTINYFRDHQDAE</sequence>
<evidence type="ECO:0000256" key="3">
    <source>
        <dbReference type="ARBA" id="ARBA00023125"/>
    </source>
</evidence>
<gene>
    <name evidence="6" type="ORF">FZ040_08255</name>
</gene>
<keyword evidence="7" id="KW-1185">Reference proteome</keyword>
<dbReference type="SUPFAM" id="SSF53850">
    <property type="entry name" value="Periplasmic binding protein-like II"/>
    <property type="match status" value="1"/>
</dbReference>
<dbReference type="Proteomes" id="UP000323646">
    <property type="component" value="Unassembled WGS sequence"/>
</dbReference>
<dbReference type="InterPro" id="IPR050950">
    <property type="entry name" value="HTH-type_LysR_regulators"/>
</dbReference>
<comment type="similarity">
    <text evidence="1">Belongs to the LysR transcriptional regulatory family.</text>
</comment>
<dbReference type="Gene3D" id="3.40.190.290">
    <property type="match status" value="1"/>
</dbReference>
<protein>
    <submittedName>
        <fullName evidence="6">LysR family transcriptional regulator</fullName>
    </submittedName>
</protein>
<evidence type="ECO:0000259" key="5">
    <source>
        <dbReference type="PROSITE" id="PS50931"/>
    </source>
</evidence>
<dbReference type="EMBL" id="VTOY01000005">
    <property type="protein sequence ID" value="TYZ22629.1"/>
    <property type="molecule type" value="Genomic_DNA"/>
</dbReference>
<organism evidence="6 7">
    <name type="scientific">Selenomonas ruminis</name>
    <dbReference type="NCBI Taxonomy" id="2593411"/>
    <lineage>
        <taxon>Bacteria</taxon>
        <taxon>Bacillati</taxon>
        <taxon>Bacillota</taxon>
        <taxon>Negativicutes</taxon>
        <taxon>Selenomonadales</taxon>
        <taxon>Selenomonadaceae</taxon>
        <taxon>Selenomonas</taxon>
    </lineage>
</organism>
<evidence type="ECO:0000313" key="7">
    <source>
        <dbReference type="Proteomes" id="UP000323646"/>
    </source>
</evidence>
<dbReference type="PROSITE" id="PS50931">
    <property type="entry name" value="HTH_LYSR"/>
    <property type="match status" value="1"/>
</dbReference>
<dbReference type="GO" id="GO:0003700">
    <property type="term" value="F:DNA-binding transcription factor activity"/>
    <property type="evidence" value="ECO:0007669"/>
    <property type="project" value="InterPro"/>
</dbReference>
<name>A0A5D6W6L6_9FIRM</name>
<dbReference type="GO" id="GO:0003677">
    <property type="term" value="F:DNA binding"/>
    <property type="evidence" value="ECO:0007669"/>
    <property type="project" value="UniProtKB-KW"/>
</dbReference>
<evidence type="ECO:0000313" key="6">
    <source>
        <dbReference type="EMBL" id="TYZ22629.1"/>
    </source>
</evidence>
<dbReference type="Gene3D" id="1.10.10.10">
    <property type="entry name" value="Winged helix-like DNA-binding domain superfamily/Winged helix DNA-binding domain"/>
    <property type="match status" value="1"/>
</dbReference>
<dbReference type="InterPro" id="IPR005119">
    <property type="entry name" value="LysR_subst-bd"/>
</dbReference>
<dbReference type="InterPro" id="IPR000847">
    <property type="entry name" value="LysR_HTH_N"/>
</dbReference>
<dbReference type="PRINTS" id="PR00039">
    <property type="entry name" value="HTHLYSR"/>
</dbReference>
<dbReference type="AlphaFoldDB" id="A0A5D6W6L6"/>
<dbReference type="OrthoDB" id="1677645at2"/>
<dbReference type="FunFam" id="1.10.10.10:FF:000001">
    <property type="entry name" value="LysR family transcriptional regulator"/>
    <property type="match status" value="1"/>
</dbReference>
<dbReference type="SUPFAM" id="SSF46785">
    <property type="entry name" value="Winged helix' DNA-binding domain"/>
    <property type="match status" value="1"/>
</dbReference>
<keyword evidence="2" id="KW-0805">Transcription regulation</keyword>
<evidence type="ECO:0000256" key="1">
    <source>
        <dbReference type="ARBA" id="ARBA00009437"/>
    </source>
</evidence>
<dbReference type="PANTHER" id="PTHR30419">
    <property type="entry name" value="HTH-TYPE TRANSCRIPTIONAL REGULATOR YBHD"/>
    <property type="match status" value="1"/>
</dbReference>
<dbReference type="PANTHER" id="PTHR30419:SF28">
    <property type="entry name" value="HTH-TYPE TRANSCRIPTIONAL REGULATOR BSDA"/>
    <property type="match status" value="1"/>
</dbReference>
<dbReference type="InterPro" id="IPR036388">
    <property type="entry name" value="WH-like_DNA-bd_sf"/>
</dbReference>
<comment type="caution">
    <text evidence="6">The sequence shown here is derived from an EMBL/GenBank/DDBJ whole genome shotgun (WGS) entry which is preliminary data.</text>
</comment>
<keyword evidence="4" id="KW-0804">Transcription</keyword>
<feature type="domain" description="HTH lysR-type" evidence="5">
    <location>
        <begin position="1"/>
        <end position="58"/>
    </location>
</feature>
<dbReference type="Pfam" id="PF03466">
    <property type="entry name" value="LysR_substrate"/>
    <property type="match status" value="1"/>
</dbReference>